<keyword evidence="7" id="KW-1185">Reference proteome</keyword>
<dbReference type="PANTHER" id="PTHR36307:SF1">
    <property type="entry name" value="FLAGELLA BASAL BODY P-RING FORMATION PROTEIN FLGA"/>
    <property type="match status" value="1"/>
</dbReference>
<dbReference type="OrthoDB" id="8561436at2"/>
<evidence type="ECO:0000256" key="2">
    <source>
        <dbReference type="ARBA" id="ARBA00022729"/>
    </source>
</evidence>
<feature type="chain" id="PRO_5017099789" description="Flagella basal body P-ring formation protein FlgA" evidence="4">
    <location>
        <begin position="19"/>
        <end position="224"/>
    </location>
</feature>
<evidence type="ECO:0000256" key="1">
    <source>
        <dbReference type="ARBA" id="ARBA00004418"/>
    </source>
</evidence>
<dbReference type="STRING" id="1188319.OYT1_00810"/>
<keyword evidence="3 4" id="KW-0574">Periplasm</keyword>
<dbReference type="InterPro" id="IPR041231">
    <property type="entry name" value="FlgA_N"/>
</dbReference>
<evidence type="ECO:0000256" key="4">
    <source>
        <dbReference type="RuleBase" id="RU362063"/>
    </source>
</evidence>
<protein>
    <recommendedName>
        <fullName evidence="4">Flagella basal body P-ring formation protein FlgA</fullName>
    </recommendedName>
</protein>
<keyword evidence="4" id="KW-1005">Bacterial flagellum biogenesis</keyword>
<reference evidence="6 7" key="1">
    <citation type="submission" date="2018-06" db="EMBL/GenBank/DDBJ databases">
        <title>OYT1 Genome Sequencing.</title>
        <authorList>
            <person name="Kato S."/>
            <person name="Itoh T."/>
            <person name="Ohkuma M."/>
        </authorList>
    </citation>
    <scope>NUCLEOTIDE SEQUENCE [LARGE SCALE GENOMIC DNA]</scope>
    <source>
        <strain evidence="6 7">OYT1</strain>
    </source>
</reference>
<evidence type="ECO:0000259" key="5">
    <source>
        <dbReference type="SMART" id="SM00858"/>
    </source>
</evidence>
<accession>A0A2Z6GDD8</accession>
<feature type="signal peptide" evidence="4">
    <location>
        <begin position="1"/>
        <end position="18"/>
    </location>
</feature>
<gene>
    <name evidence="6" type="ORF">OYT1_ch1818</name>
</gene>
<dbReference type="InterPro" id="IPR013974">
    <property type="entry name" value="SAF"/>
</dbReference>
<name>A0A2Z6GDD8_9PROT</name>
<sequence length="224" mass="23958">MKTPLTLCFLMFSLPVWAGMPVQSHAEIRLKVSEFVQEQTQAMPGKVSLKVDGIDPRIVLPACPGFEVFLPQGTQLSGKTNVGVRCKDSWSLFVPVQIKITLTMLIASHPLQQGQTLTATDISTQSGEVSQPGILTDPAQALGKILKYSLGSGQILKQDMLRAPWSVTQGQMVKLRVRMEGFFVTSEGKALNNAAEGQPVQVRTASGQVIGGTAGADGAVEVKP</sequence>
<evidence type="ECO:0000313" key="6">
    <source>
        <dbReference type="EMBL" id="BBE51349.1"/>
    </source>
</evidence>
<proteinExistence type="inferred from homology"/>
<dbReference type="Pfam" id="PF13144">
    <property type="entry name" value="ChapFlgA"/>
    <property type="match status" value="1"/>
</dbReference>
<keyword evidence="2 4" id="KW-0732">Signal</keyword>
<dbReference type="Pfam" id="PF17656">
    <property type="entry name" value="ChapFlgA_N"/>
    <property type="match status" value="1"/>
</dbReference>
<dbReference type="EMBL" id="AP018738">
    <property type="protein sequence ID" value="BBE51349.1"/>
    <property type="molecule type" value="Genomic_DNA"/>
</dbReference>
<dbReference type="Proteomes" id="UP000033070">
    <property type="component" value="Chromosome"/>
</dbReference>
<comment type="subcellular location">
    <subcellularLocation>
        <location evidence="1 4">Periplasm</location>
    </subcellularLocation>
</comment>
<organism evidence="6 7">
    <name type="scientific">Ferriphaselus amnicola</name>
    <dbReference type="NCBI Taxonomy" id="1188319"/>
    <lineage>
        <taxon>Bacteria</taxon>
        <taxon>Pseudomonadati</taxon>
        <taxon>Pseudomonadota</taxon>
        <taxon>Betaproteobacteria</taxon>
        <taxon>Nitrosomonadales</taxon>
        <taxon>Gallionellaceae</taxon>
        <taxon>Ferriphaselus</taxon>
    </lineage>
</organism>
<comment type="function">
    <text evidence="4">Involved in the assembly process of the P-ring formation. It may associate with FlgF on the rod constituting a structure essential for the P-ring assembly or may act as a modulator protein for the P-ring assembly.</text>
</comment>
<dbReference type="NCBIfam" id="TIGR03170">
    <property type="entry name" value="flgA_cterm"/>
    <property type="match status" value="1"/>
</dbReference>
<dbReference type="InterPro" id="IPR017585">
    <property type="entry name" value="SAF_FlgA"/>
</dbReference>
<dbReference type="InterPro" id="IPR039246">
    <property type="entry name" value="Flagellar_FlgA"/>
</dbReference>
<keyword evidence="6" id="KW-0282">Flagellum</keyword>
<dbReference type="GO" id="GO:0044780">
    <property type="term" value="P:bacterial-type flagellum assembly"/>
    <property type="evidence" value="ECO:0007669"/>
    <property type="project" value="InterPro"/>
</dbReference>
<dbReference type="RefSeq" id="WP_084611930.1">
    <property type="nucleotide sequence ID" value="NZ_AP018738.1"/>
</dbReference>
<evidence type="ECO:0000313" key="7">
    <source>
        <dbReference type="Proteomes" id="UP000033070"/>
    </source>
</evidence>
<dbReference type="KEGG" id="fam:OYT1_ch1818"/>
<comment type="similarity">
    <text evidence="4">Belongs to the FlgA family.</text>
</comment>
<dbReference type="GO" id="GO:0042597">
    <property type="term" value="C:periplasmic space"/>
    <property type="evidence" value="ECO:0007669"/>
    <property type="project" value="UniProtKB-SubCell"/>
</dbReference>
<dbReference type="SMART" id="SM00858">
    <property type="entry name" value="SAF"/>
    <property type="match status" value="1"/>
</dbReference>
<dbReference type="Gene3D" id="2.30.30.760">
    <property type="match status" value="1"/>
</dbReference>
<dbReference type="AlphaFoldDB" id="A0A2Z6GDD8"/>
<keyword evidence="6" id="KW-0969">Cilium</keyword>
<feature type="domain" description="SAF" evidence="5">
    <location>
        <begin position="102"/>
        <end position="162"/>
    </location>
</feature>
<dbReference type="CDD" id="cd11614">
    <property type="entry name" value="SAF_CpaB_FlgA_like"/>
    <property type="match status" value="1"/>
</dbReference>
<evidence type="ECO:0000256" key="3">
    <source>
        <dbReference type="ARBA" id="ARBA00022764"/>
    </source>
</evidence>
<keyword evidence="6" id="KW-0966">Cell projection</keyword>
<dbReference type="PANTHER" id="PTHR36307">
    <property type="entry name" value="FLAGELLA BASAL BODY P-RING FORMATION PROTEIN FLGA"/>
    <property type="match status" value="1"/>
</dbReference>
<dbReference type="Gene3D" id="3.90.1210.10">
    <property type="entry name" value="Antifreeze-like/N-acetylneuraminic acid synthase C-terminal domain"/>
    <property type="match status" value="1"/>
</dbReference>